<dbReference type="AlphaFoldDB" id="A0A195E178"/>
<evidence type="ECO:0000313" key="1">
    <source>
        <dbReference type="EMBL" id="KYN18893.1"/>
    </source>
</evidence>
<sequence length="292" mass="32865">MTRTGAGTRIGGIRQPRASAVVIICNEGCTYAEAMTLAREGISLEELDIIDNMRMRRAVSGGLVLEIYGEDQEIKADRLADRLVDLFQNRDVIIRRPTKRTEFLISGLDDLVTREDVAEFINKLDRNKYDGIKIGNIKMTRSGMGTIWIQCPTIMAANIPGRRVRIGWSWAKIDILKKRPLRCYKCLARGHVRQKYPSEVDRSGACFNCGGTDYTIQVCRNRPCCPVCKERGSPYNHRAGSENCRPVPPILMRIEENTNAGRRTAGEVRAQNNETLRIRGRNGEAGNMASKY</sequence>
<name>A0A195E178_9HYME</name>
<dbReference type="EMBL" id="KQ979824">
    <property type="protein sequence ID" value="KYN18893.1"/>
    <property type="molecule type" value="Genomic_DNA"/>
</dbReference>
<proteinExistence type="predicted"/>
<protein>
    <recommendedName>
        <fullName evidence="3">CCHC-type domain-containing protein</fullName>
    </recommendedName>
</protein>
<organism evidence="1 2">
    <name type="scientific">Trachymyrmex cornetzi</name>
    <dbReference type="NCBI Taxonomy" id="471704"/>
    <lineage>
        <taxon>Eukaryota</taxon>
        <taxon>Metazoa</taxon>
        <taxon>Ecdysozoa</taxon>
        <taxon>Arthropoda</taxon>
        <taxon>Hexapoda</taxon>
        <taxon>Insecta</taxon>
        <taxon>Pterygota</taxon>
        <taxon>Neoptera</taxon>
        <taxon>Endopterygota</taxon>
        <taxon>Hymenoptera</taxon>
        <taxon>Apocrita</taxon>
        <taxon>Aculeata</taxon>
        <taxon>Formicoidea</taxon>
        <taxon>Formicidae</taxon>
        <taxon>Myrmicinae</taxon>
        <taxon>Trachymyrmex</taxon>
    </lineage>
</organism>
<reference evidence="1 2" key="1">
    <citation type="submission" date="2015-09" db="EMBL/GenBank/DDBJ databases">
        <title>Trachymyrmex cornetzi WGS genome.</title>
        <authorList>
            <person name="Nygaard S."/>
            <person name="Hu H."/>
            <person name="Boomsma J."/>
            <person name="Zhang G."/>
        </authorList>
    </citation>
    <scope>NUCLEOTIDE SEQUENCE [LARGE SCALE GENOMIC DNA]</scope>
    <source>
        <strain evidence="1">Tcor2-1</strain>
        <tissue evidence="1">Whole body</tissue>
    </source>
</reference>
<keyword evidence="2" id="KW-1185">Reference proteome</keyword>
<dbReference type="STRING" id="471704.A0A195E178"/>
<evidence type="ECO:0000313" key="2">
    <source>
        <dbReference type="Proteomes" id="UP000078492"/>
    </source>
</evidence>
<accession>A0A195E178</accession>
<dbReference type="Proteomes" id="UP000078492">
    <property type="component" value="Unassembled WGS sequence"/>
</dbReference>
<evidence type="ECO:0008006" key="3">
    <source>
        <dbReference type="Google" id="ProtNLM"/>
    </source>
</evidence>
<gene>
    <name evidence="1" type="ORF">ALC57_08736</name>
</gene>